<accession>A0ABT5W9E0</accession>
<evidence type="ECO:0000256" key="4">
    <source>
        <dbReference type="ARBA" id="ARBA00022692"/>
    </source>
</evidence>
<dbReference type="EMBL" id="JAMZEG020000001">
    <property type="protein sequence ID" value="MDE8601432.1"/>
    <property type="molecule type" value="Genomic_DNA"/>
</dbReference>
<comment type="caution">
    <text evidence="9">The sequence shown here is derived from an EMBL/GenBank/DDBJ whole genome shotgun (WGS) entry which is preliminary data.</text>
</comment>
<keyword evidence="3 7" id="KW-0997">Cell inner membrane</keyword>
<evidence type="ECO:0000313" key="10">
    <source>
        <dbReference type="Proteomes" id="UP001139522"/>
    </source>
</evidence>
<feature type="domain" description="TRAP C4-dicarboxylate transport system permease DctM subunit" evidence="8">
    <location>
        <begin position="10"/>
        <end position="426"/>
    </location>
</feature>
<keyword evidence="6 7" id="KW-0472">Membrane</keyword>
<dbReference type="NCBIfam" id="TIGR00786">
    <property type="entry name" value="dctM"/>
    <property type="match status" value="1"/>
</dbReference>
<gene>
    <name evidence="9" type="ORF">M3I01_000620</name>
</gene>
<reference evidence="9" key="1">
    <citation type="submission" date="2023-01" db="EMBL/GenBank/DDBJ databases">
        <title>Psychroserpens sp. MSW6 and Marinomonas sp. RSW2, isolated from seawater.</title>
        <authorList>
            <person name="Kristyanto S."/>
            <person name="Jung J."/>
            <person name="Kim J.M."/>
            <person name="Jeon C.O."/>
        </authorList>
    </citation>
    <scope>NUCLEOTIDE SEQUENCE</scope>
    <source>
        <strain evidence="9">RSW2</strain>
    </source>
</reference>
<dbReference type="InterPro" id="IPR004681">
    <property type="entry name" value="TRAP_DctM"/>
</dbReference>
<comment type="subunit">
    <text evidence="7">The complex comprises the extracytoplasmic solute receptor protein and the two transmembrane proteins.</text>
</comment>
<comment type="function">
    <text evidence="7">Part of the tripartite ATP-independent periplasmic (TRAP) transport system.</text>
</comment>
<feature type="transmembrane region" description="Helical" evidence="7">
    <location>
        <begin position="410"/>
        <end position="431"/>
    </location>
</feature>
<evidence type="ECO:0000259" key="8">
    <source>
        <dbReference type="Pfam" id="PF06808"/>
    </source>
</evidence>
<comment type="subcellular location">
    <subcellularLocation>
        <location evidence="1 7">Cell inner membrane</location>
        <topology evidence="1 7">Multi-pass membrane protein</topology>
    </subcellularLocation>
</comment>
<feature type="transmembrane region" description="Helical" evidence="7">
    <location>
        <begin position="139"/>
        <end position="163"/>
    </location>
</feature>
<dbReference type="PANTHER" id="PTHR33362">
    <property type="entry name" value="SIALIC ACID TRAP TRANSPORTER PERMEASE PROTEIN SIAT-RELATED"/>
    <property type="match status" value="1"/>
</dbReference>
<proteinExistence type="inferred from homology"/>
<dbReference type="RefSeq" id="WP_275564856.1">
    <property type="nucleotide sequence ID" value="NZ_JAMZEG020000001.1"/>
</dbReference>
<feature type="transmembrane region" description="Helical" evidence="7">
    <location>
        <begin position="221"/>
        <end position="244"/>
    </location>
</feature>
<name>A0ABT5W9E0_9GAMM</name>
<feature type="transmembrane region" description="Helical" evidence="7">
    <location>
        <begin position="289"/>
        <end position="310"/>
    </location>
</feature>
<protein>
    <recommendedName>
        <fullName evidence="7">TRAP transporter large permease protein</fullName>
    </recommendedName>
</protein>
<evidence type="ECO:0000256" key="2">
    <source>
        <dbReference type="ARBA" id="ARBA00022475"/>
    </source>
</evidence>
<keyword evidence="2" id="KW-1003">Cell membrane</keyword>
<dbReference type="Pfam" id="PF06808">
    <property type="entry name" value="DctM"/>
    <property type="match status" value="1"/>
</dbReference>
<evidence type="ECO:0000256" key="1">
    <source>
        <dbReference type="ARBA" id="ARBA00004429"/>
    </source>
</evidence>
<dbReference type="Proteomes" id="UP001139522">
    <property type="component" value="Unassembled WGS sequence"/>
</dbReference>
<organism evidence="9 10">
    <name type="scientific">Marinomonas maritima</name>
    <dbReference type="NCBI Taxonomy" id="2940935"/>
    <lineage>
        <taxon>Bacteria</taxon>
        <taxon>Pseudomonadati</taxon>
        <taxon>Pseudomonadota</taxon>
        <taxon>Gammaproteobacteria</taxon>
        <taxon>Oceanospirillales</taxon>
        <taxon>Oceanospirillaceae</taxon>
        <taxon>Marinomonas</taxon>
    </lineage>
</organism>
<feature type="transmembrane region" description="Helical" evidence="7">
    <location>
        <begin position="51"/>
        <end position="73"/>
    </location>
</feature>
<keyword evidence="4 7" id="KW-0812">Transmembrane</keyword>
<evidence type="ECO:0000313" key="9">
    <source>
        <dbReference type="EMBL" id="MDE8601432.1"/>
    </source>
</evidence>
<evidence type="ECO:0000256" key="3">
    <source>
        <dbReference type="ARBA" id="ARBA00022519"/>
    </source>
</evidence>
<evidence type="ECO:0000256" key="5">
    <source>
        <dbReference type="ARBA" id="ARBA00022989"/>
    </source>
</evidence>
<dbReference type="PANTHER" id="PTHR33362:SF7">
    <property type="entry name" value="SLL1103 PROTEIN"/>
    <property type="match status" value="1"/>
</dbReference>
<dbReference type="PIRSF" id="PIRSF006066">
    <property type="entry name" value="HI0050"/>
    <property type="match status" value="1"/>
</dbReference>
<feature type="transmembrane region" description="Helical" evidence="7">
    <location>
        <begin position="93"/>
        <end position="118"/>
    </location>
</feature>
<feature type="transmembrane region" description="Helical" evidence="7">
    <location>
        <begin position="364"/>
        <end position="390"/>
    </location>
</feature>
<dbReference type="InterPro" id="IPR010656">
    <property type="entry name" value="DctM"/>
</dbReference>
<feature type="transmembrane region" description="Helical" evidence="7">
    <location>
        <begin position="175"/>
        <end position="195"/>
    </location>
</feature>
<feature type="transmembrane region" description="Helical" evidence="7">
    <location>
        <begin position="322"/>
        <end position="352"/>
    </location>
</feature>
<comment type="caution">
    <text evidence="7">Lacks conserved residue(s) required for the propagation of feature annotation.</text>
</comment>
<keyword evidence="7" id="KW-0813">Transport</keyword>
<sequence length="438" mass="46682">MIELIPVWMFIALFIFVFAGIPVALSLIIVAAGFGLMVFGDSLFLQLYGSILHTASNFTLSAIPLFILMGALLEQTGLALRLFKALQLWMGRFPGGLAVSTITMCAIFAAASGVVGAVEIVVGMMALPAMAKYKYDQSLMAGTVCAGGSLGTIIPPSIVVVVYSSMAQLSIGQLFAASLLPGLIMVVLFILYILIACRINKKLGPASPEADMVPLKEKLQITLSAIIPPMLLITAVLGSLLLGIASPTEAAAVGAAGAALLSLVFRELTMSKFINALRTTIKITAMIMLIVMGGTMFTSIFAVAGGGWMITEWVDGLNMGSYGLIFLLMAVVFVAGFVLDWISVVLIFVPIFTPLVNAAGIDPIWFAVMFMVVIQTSYLTPPMAPSIFYLKSIAPKSMTYRHMYKGVMPFVIIQLLVLIIVVLLPSVATYLPGLITSR</sequence>
<keyword evidence="10" id="KW-1185">Reference proteome</keyword>
<evidence type="ECO:0000256" key="7">
    <source>
        <dbReference type="RuleBase" id="RU369079"/>
    </source>
</evidence>
<keyword evidence="5 7" id="KW-1133">Transmembrane helix</keyword>
<feature type="transmembrane region" description="Helical" evidence="7">
    <location>
        <begin position="6"/>
        <end position="39"/>
    </location>
</feature>
<evidence type="ECO:0000256" key="6">
    <source>
        <dbReference type="ARBA" id="ARBA00023136"/>
    </source>
</evidence>
<comment type="similarity">
    <text evidence="7">Belongs to the TRAP transporter large permease family.</text>
</comment>